<dbReference type="Proteomes" id="UP000186156">
    <property type="component" value="Unassembled WGS sequence"/>
</dbReference>
<name>A0A1N7NDA8_9BACL</name>
<organism evidence="1 2">
    <name type="scientific">Alicyclobacillus vulcanalis</name>
    <dbReference type="NCBI Taxonomy" id="252246"/>
    <lineage>
        <taxon>Bacteria</taxon>
        <taxon>Bacillati</taxon>
        <taxon>Bacillota</taxon>
        <taxon>Bacilli</taxon>
        <taxon>Bacillales</taxon>
        <taxon>Alicyclobacillaceae</taxon>
        <taxon>Alicyclobacillus</taxon>
    </lineage>
</organism>
<dbReference type="EMBL" id="FTOO01000008">
    <property type="protein sequence ID" value="SIS96347.1"/>
    <property type="molecule type" value="Genomic_DNA"/>
</dbReference>
<sequence>MSTLPYTYRVVGRESAAWHTPPCTHGCDYIIQILGPEQDVQMEFCPLEAEQFAGMLLEAVDWSHRFD</sequence>
<dbReference type="RefSeq" id="WP_076347626.1">
    <property type="nucleotide sequence ID" value="NZ_FTOO01000008.1"/>
</dbReference>
<protein>
    <submittedName>
        <fullName evidence="1">Uncharacterized protein</fullName>
    </submittedName>
</protein>
<gene>
    <name evidence="1" type="ORF">SAMN05421799_10837</name>
</gene>
<reference evidence="2" key="1">
    <citation type="submission" date="2017-01" db="EMBL/GenBank/DDBJ databases">
        <authorList>
            <person name="Varghese N."/>
            <person name="Submissions S."/>
        </authorList>
    </citation>
    <scope>NUCLEOTIDE SEQUENCE [LARGE SCALE GENOMIC DNA]</scope>
    <source>
        <strain evidence="2">DSM 16176</strain>
    </source>
</reference>
<dbReference type="STRING" id="252246.SAMN05421799_10837"/>
<evidence type="ECO:0000313" key="1">
    <source>
        <dbReference type="EMBL" id="SIS96347.1"/>
    </source>
</evidence>
<accession>A0A1N7NDA8</accession>
<evidence type="ECO:0000313" key="2">
    <source>
        <dbReference type="Proteomes" id="UP000186156"/>
    </source>
</evidence>
<keyword evidence="2" id="KW-1185">Reference proteome</keyword>
<proteinExistence type="predicted"/>
<dbReference type="AlphaFoldDB" id="A0A1N7NDA8"/>
<dbReference type="OrthoDB" id="2468949at2"/>